<dbReference type="RefSeq" id="WP_230822503.1">
    <property type="nucleotide sequence ID" value="NZ_JAJNCU010000008.1"/>
</dbReference>
<name>A0ABV2ECC1_9STAP</name>
<dbReference type="Gene3D" id="3.30.160.250">
    <property type="match status" value="1"/>
</dbReference>
<accession>A0ABV2ECC1</accession>
<keyword evidence="2" id="KW-1185">Reference proteome</keyword>
<organism evidence="1 2">
    <name type="scientific">Salinicoccus halitifaciens</name>
    <dbReference type="NCBI Taxonomy" id="1073415"/>
    <lineage>
        <taxon>Bacteria</taxon>
        <taxon>Bacillati</taxon>
        <taxon>Bacillota</taxon>
        <taxon>Bacilli</taxon>
        <taxon>Bacillales</taxon>
        <taxon>Staphylococcaceae</taxon>
        <taxon>Salinicoccus</taxon>
    </lineage>
</organism>
<evidence type="ECO:0000313" key="2">
    <source>
        <dbReference type="Proteomes" id="UP001549019"/>
    </source>
</evidence>
<dbReference type="SUPFAM" id="SSF143100">
    <property type="entry name" value="TTHA1013/TTHA0281-like"/>
    <property type="match status" value="1"/>
</dbReference>
<comment type="caution">
    <text evidence="1">The sequence shown here is derived from an EMBL/GenBank/DDBJ whole genome shotgun (WGS) entry which is preliminary data.</text>
</comment>
<dbReference type="InterPro" id="IPR035069">
    <property type="entry name" value="TTHA1013/TTHA0281-like"/>
</dbReference>
<gene>
    <name evidence="1" type="ORF">ABHD89_002498</name>
</gene>
<dbReference type="Proteomes" id="UP001549019">
    <property type="component" value="Unassembled WGS sequence"/>
</dbReference>
<proteinExistence type="predicted"/>
<dbReference type="EMBL" id="JBDZDV010000008">
    <property type="protein sequence ID" value="MET3112072.1"/>
    <property type="molecule type" value="Genomic_DNA"/>
</dbReference>
<protein>
    <submittedName>
        <fullName evidence="1">RNase H-like HicB family nuclease</fullName>
    </submittedName>
</protein>
<reference evidence="1 2" key="1">
    <citation type="submission" date="2024-05" db="EMBL/GenBank/DDBJ databases">
        <title>Genomic Encyclopedia of Type Strains, Phase IV (KMG-IV): sequencing the most valuable type-strain genomes for metagenomic binning, comparative biology and taxonomic classification.</title>
        <authorList>
            <person name="Goeker M."/>
        </authorList>
    </citation>
    <scope>NUCLEOTIDE SEQUENCE [LARGE SCALE GENOMIC DNA]</scope>
    <source>
        <strain evidence="1 2">DSM 25286</strain>
    </source>
</reference>
<evidence type="ECO:0000313" key="1">
    <source>
        <dbReference type="EMBL" id="MET3112072.1"/>
    </source>
</evidence>
<sequence length="77" mass="8857">MMKTVDDYMNLNYKLSVSPRIDFDGTKYYVAMYEELKGLEGVGGDKIEAVEDLEIGKEIWLQTMLENGEEIPLPKNH</sequence>